<proteinExistence type="predicted"/>
<organism evidence="2 3">
    <name type="scientific">Clostridium cibarium</name>
    <dbReference type="NCBI Taxonomy" id="2762247"/>
    <lineage>
        <taxon>Bacteria</taxon>
        <taxon>Bacillati</taxon>
        <taxon>Bacillota</taxon>
        <taxon>Clostridia</taxon>
        <taxon>Eubacteriales</taxon>
        <taxon>Clostridiaceae</taxon>
        <taxon>Clostridium</taxon>
    </lineage>
</organism>
<comment type="caution">
    <text evidence="2">The sequence shown here is derived from an EMBL/GenBank/DDBJ whole genome shotgun (WGS) entry which is preliminary data.</text>
</comment>
<evidence type="ECO:0000313" key="2">
    <source>
        <dbReference type="EMBL" id="MBD7912520.1"/>
    </source>
</evidence>
<accession>A0ABR8PWK2</accession>
<evidence type="ECO:0000259" key="1">
    <source>
        <dbReference type="Pfam" id="PF01928"/>
    </source>
</evidence>
<gene>
    <name evidence="2" type="ORF">H9661_14250</name>
</gene>
<reference evidence="2 3" key="1">
    <citation type="submission" date="2020-08" db="EMBL/GenBank/DDBJ databases">
        <title>A Genomic Blueprint of the Chicken Gut Microbiome.</title>
        <authorList>
            <person name="Gilroy R."/>
            <person name="Ravi A."/>
            <person name="Getino M."/>
            <person name="Pursley I."/>
            <person name="Horton D.L."/>
            <person name="Alikhan N.-F."/>
            <person name="Baker D."/>
            <person name="Gharbi K."/>
            <person name="Hall N."/>
            <person name="Watson M."/>
            <person name="Adriaenssens E.M."/>
            <person name="Foster-Nyarko E."/>
            <person name="Jarju S."/>
            <person name="Secka A."/>
            <person name="Antonio M."/>
            <person name="Oren A."/>
            <person name="Chaudhuri R."/>
            <person name="La Ragione R.M."/>
            <person name="Hildebrand F."/>
            <person name="Pallen M.J."/>
        </authorList>
    </citation>
    <scope>NUCLEOTIDE SEQUENCE [LARGE SCALE GENOMIC DNA]</scope>
    <source>
        <strain evidence="2 3">Sa3CVN1</strain>
    </source>
</reference>
<dbReference type="InterPro" id="IPR033469">
    <property type="entry name" value="CYTH-like_dom_sf"/>
</dbReference>
<feature type="domain" description="CYTH" evidence="1">
    <location>
        <begin position="1"/>
        <end position="142"/>
    </location>
</feature>
<dbReference type="EMBL" id="JACSRA010000024">
    <property type="protein sequence ID" value="MBD7912520.1"/>
    <property type="molecule type" value="Genomic_DNA"/>
</dbReference>
<dbReference type="Gene3D" id="2.40.320.10">
    <property type="entry name" value="Hypothetical Protein Pfu-838710-001"/>
    <property type="match status" value="1"/>
</dbReference>
<name>A0ABR8PWK2_9CLOT</name>
<protein>
    <submittedName>
        <fullName evidence="2">CYTH domain-containing protein</fullName>
    </submittedName>
</protein>
<dbReference type="SUPFAM" id="SSF55154">
    <property type="entry name" value="CYTH-like phosphatases"/>
    <property type="match status" value="1"/>
</dbReference>
<keyword evidence="3" id="KW-1185">Reference proteome</keyword>
<evidence type="ECO:0000313" key="3">
    <source>
        <dbReference type="Proteomes" id="UP000627781"/>
    </source>
</evidence>
<dbReference type="Pfam" id="PF01928">
    <property type="entry name" value="CYTH"/>
    <property type="match status" value="1"/>
</dbReference>
<dbReference type="InterPro" id="IPR023577">
    <property type="entry name" value="CYTH_domain"/>
</dbReference>
<dbReference type="RefSeq" id="WP_191769497.1">
    <property type="nucleotide sequence ID" value="NZ_JACSRA010000024.1"/>
</dbReference>
<sequence>MIEQENKVLLSRFQYDIIDKKFKWNEVIEQKNYYYVNDFTINKDITVRVREKKSRLLLQVKIPISKKESLHIKKEYEKEILELPTLITSKELEDLCGCKLGDVKYLSELQTLRKVCNWSNNVEICLDLNKYLNITDYELEIEYVGLEPRELIEHLTNIDICFKRNIKGKFSRFMSEYIKLNNRMNQG</sequence>
<dbReference type="Proteomes" id="UP000627781">
    <property type="component" value="Unassembled WGS sequence"/>
</dbReference>